<dbReference type="Proteomes" id="UP001178507">
    <property type="component" value="Unassembled WGS sequence"/>
</dbReference>
<evidence type="ECO:0000256" key="5">
    <source>
        <dbReference type="SAM" id="Phobius"/>
    </source>
</evidence>
<comment type="subcellular location">
    <subcellularLocation>
        <location evidence="1">Endomembrane system</location>
        <topology evidence="1">Multi-pass membrane protein</topology>
    </subcellularLocation>
</comment>
<evidence type="ECO:0000313" key="6">
    <source>
        <dbReference type="EMBL" id="CAJ1409830.1"/>
    </source>
</evidence>
<feature type="transmembrane region" description="Helical" evidence="5">
    <location>
        <begin position="89"/>
        <end position="111"/>
    </location>
</feature>
<gene>
    <name evidence="6" type="ORF">EVOR1521_LOCUS30822</name>
</gene>
<evidence type="ECO:0000256" key="1">
    <source>
        <dbReference type="ARBA" id="ARBA00004127"/>
    </source>
</evidence>
<feature type="transmembrane region" description="Helical" evidence="5">
    <location>
        <begin position="232"/>
        <end position="251"/>
    </location>
</feature>
<accession>A0AA36JQE3</accession>
<keyword evidence="7" id="KW-1185">Reference proteome</keyword>
<proteinExistence type="predicted"/>
<comment type="caution">
    <text evidence="6">The sequence shown here is derived from an EMBL/GenBank/DDBJ whole genome shotgun (WGS) entry which is preliminary data.</text>
</comment>
<name>A0AA36JQE3_9DINO</name>
<keyword evidence="4 5" id="KW-0472">Membrane</keyword>
<dbReference type="InterPro" id="IPR006838">
    <property type="entry name" value="ADTRP_AIG1"/>
</dbReference>
<dbReference type="Pfam" id="PF04750">
    <property type="entry name" value="Far-17a_AIG1"/>
    <property type="match status" value="1"/>
</dbReference>
<feature type="transmembrane region" description="Helical" evidence="5">
    <location>
        <begin position="191"/>
        <end position="212"/>
    </location>
</feature>
<organism evidence="6 7">
    <name type="scientific">Effrenium voratum</name>
    <dbReference type="NCBI Taxonomy" id="2562239"/>
    <lineage>
        <taxon>Eukaryota</taxon>
        <taxon>Sar</taxon>
        <taxon>Alveolata</taxon>
        <taxon>Dinophyceae</taxon>
        <taxon>Suessiales</taxon>
        <taxon>Symbiodiniaceae</taxon>
        <taxon>Effrenium</taxon>
    </lineage>
</organism>
<dbReference type="GO" id="GO:0016020">
    <property type="term" value="C:membrane"/>
    <property type="evidence" value="ECO:0007669"/>
    <property type="project" value="InterPro"/>
</dbReference>
<evidence type="ECO:0000256" key="3">
    <source>
        <dbReference type="ARBA" id="ARBA00022989"/>
    </source>
</evidence>
<keyword evidence="3 5" id="KW-1133">Transmembrane helix</keyword>
<protein>
    <submittedName>
        <fullName evidence="6">Uncharacterized protein</fullName>
    </submittedName>
</protein>
<evidence type="ECO:0000256" key="2">
    <source>
        <dbReference type="ARBA" id="ARBA00022692"/>
    </source>
</evidence>
<dbReference type="EMBL" id="CAUJNA010003788">
    <property type="protein sequence ID" value="CAJ1409830.1"/>
    <property type="molecule type" value="Genomic_DNA"/>
</dbReference>
<feature type="transmembrane region" description="Helical" evidence="5">
    <location>
        <begin position="257"/>
        <end position="278"/>
    </location>
</feature>
<feature type="transmembrane region" description="Helical" evidence="5">
    <location>
        <begin position="47"/>
        <end position="69"/>
    </location>
</feature>
<evidence type="ECO:0000313" key="7">
    <source>
        <dbReference type="Proteomes" id="UP001178507"/>
    </source>
</evidence>
<feature type="transmembrane region" description="Helical" evidence="5">
    <location>
        <begin position="6"/>
        <end position="27"/>
    </location>
</feature>
<evidence type="ECO:0000256" key="4">
    <source>
        <dbReference type="ARBA" id="ARBA00023136"/>
    </source>
</evidence>
<dbReference type="AlphaFoldDB" id="A0AA36JQE3"/>
<sequence length="323" mass="36204">MGPVLPAFRILAALLSVPFAIVSFFIANPEKVKFAQEQASLPLPKRVLTFFSQFAHLTVVSHELTSGYFAYLVLSDFGLLNVDQYWLELYFAVATSVALFVALVFWGCALIDPALMAPVDVIIPSKYQLTAEFKQHLMFGAMFGPTDPDPSCSWQTGFRLFMQYVHTLCPMFLVVDMALAEHSPLEANVEINATLAFAVSYICWNLFCWWLLRVPPYPLQKRLFELGVPWAVFAYAVLSIFAMALCIYVRWVRLVAGWLGALAMVLLVCWASVGLTPWRGKLAEFQGLDYQLLLHGWASGGKSAFLTKEADAQPLQPGFRMSF</sequence>
<reference evidence="6" key="1">
    <citation type="submission" date="2023-08" db="EMBL/GenBank/DDBJ databases">
        <authorList>
            <person name="Chen Y."/>
            <person name="Shah S."/>
            <person name="Dougan E. K."/>
            <person name="Thang M."/>
            <person name="Chan C."/>
        </authorList>
    </citation>
    <scope>NUCLEOTIDE SEQUENCE</scope>
</reference>
<keyword evidence="2 5" id="KW-0812">Transmembrane</keyword>
<dbReference type="GO" id="GO:0012505">
    <property type="term" value="C:endomembrane system"/>
    <property type="evidence" value="ECO:0007669"/>
    <property type="project" value="UniProtKB-SubCell"/>
</dbReference>